<proteinExistence type="predicted"/>
<evidence type="ECO:0000313" key="2">
    <source>
        <dbReference type="Proteomes" id="UP000003257"/>
    </source>
</evidence>
<reference evidence="1 2" key="1">
    <citation type="submission" date="2007-11" db="EMBL/GenBank/DDBJ databases">
        <authorList>
            <person name="Wagner-Dobler I."/>
            <person name="Ferriera S."/>
            <person name="Johnson J."/>
            <person name="Kravitz S."/>
            <person name="Beeson K."/>
            <person name="Sutton G."/>
            <person name="Rogers Y.-H."/>
            <person name="Friedman R."/>
            <person name="Frazier M."/>
            <person name="Venter J.C."/>
        </authorList>
    </citation>
    <scope>NUCLEOTIDE SEQUENCE [LARGE SCALE GENOMIC DNA]</scope>
    <source>
        <strain evidence="1 2">HEL-45</strain>
    </source>
</reference>
<protein>
    <submittedName>
        <fullName evidence="1">Uncharacterized protein</fullName>
    </submittedName>
</protein>
<gene>
    <name evidence="1" type="ORF">OIHEL45_19511</name>
</gene>
<name>A0ABP2D4U5_9RHOB</name>
<evidence type="ECO:0000313" key="1">
    <source>
        <dbReference type="EMBL" id="EDQ03274.1"/>
    </source>
</evidence>
<dbReference type="EMBL" id="ABID01000026">
    <property type="protein sequence ID" value="EDQ03274.1"/>
    <property type="molecule type" value="Genomic_DNA"/>
</dbReference>
<organism evidence="1 2">
    <name type="scientific">Sulfitobacter indolifex HEL-45</name>
    <dbReference type="NCBI Taxonomy" id="391624"/>
    <lineage>
        <taxon>Bacteria</taxon>
        <taxon>Pseudomonadati</taxon>
        <taxon>Pseudomonadota</taxon>
        <taxon>Alphaproteobacteria</taxon>
        <taxon>Rhodobacterales</taxon>
        <taxon>Roseobacteraceae</taxon>
        <taxon>Sulfitobacter</taxon>
    </lineage>
</organism>
<keyword evidence="2" id="KW-1185">Reference proteome</keyword>
<comment type="caution">
    <text evidence="1">The sequence shown here is derived from an EMBL/GenBank/DDBJ whole genome shotgun (WGS) entry which is preliminary data.</text>
</comment>
<sequence>KYRNANYFSSLIYAEVAFVEKPYNLKVRKFICYQKRGPGVFPLGLLLGRAYDWRAGYRGTIELTMLDIGGHIPANR</sequence>
<feature type="non-terminal residue" evidence="1">
    <location>
        <position position="1"/>
    </location>
</feature>
<accession>A0ABP2D4U5</accession>
<dbReference type="Proteomes" id="UP000003257">
    <property type="component" value="Unassembled WGS sequence"/>
</dbReference>